<comment type="caution">
    <text evidence="6">The sequence shown here is derived from an EMBL/GenBank/DDBJ whole genome shotgun (WGS) entry which is preliminary data.</text>
</comment>
<name>A0AA42J141_9FIRM</name>
<evidence type="ECO:0000256" key="2">
    <source>
        <dbReference type="ARBA" id="ARBA00022729"/>
    </source>
</evidence>
<dbReference type="Gene3D" id="2.60.40.1180">
    <property type="entry name" value="Golgi alpha-mannosidase II"/>
    <property type="match status" value="1"/>
</dbReference>
<organism evidence="6 7">
    <name type="scientific">Holtiella tumoricola</name>
    <dbReference type="NCBI Taxonomy" id="3018743"/>
    <lineage>
        <taxon>Bacteria</taxon>
        <taxon>Bacillati</taxon>
        <taxon>Bacillota</taxon>
        <taxon>Clostridia</taxon>
        <taxon>Lachnospirales</taxon>
        <taxon>Cellulosilyticaceae</taxon>
        <taxon>Holtiella</taxon>
    </lineage>
</organism>
<dbReference type="RefSeq" id="WP_271012238.1">
    <property type="nucleotide sequence ID" value="NZ_JAQIFT010000043.1"/>
</dbReference>
<dbReference type="Pfam" id="PF02057">
    <property type="entry name" value="Glyco_hydro_59"/>
    <property type="match status" value="1"/>
</dbReference>
<dbReference type="SUPFAM" id="SSF51011">
    <property type="entry name" value="Glycosyl hydrolase domain"/>
    <property type="match status" value="1"/>
</dbReference>
<dbReference type="EMBL" id="JAQIFT010000043">
    <property type="protein sequence ID" value="MDA3731930.1"/>
    <property type="molecule type" value="Genomic_DNA"/>
</dbReference>
<comment type="similarity">
    <text evidence="1">Belongs to the glycosyl hydrolase 30 family.</text>
</comment>
<dbReference type="Proteomes" id="UP001169242">
    <property type="component" value="Unassembled WGS sequence"/>
</dbReference>
<feature type="domain" description="Glycosyl hydrolase family 59 catalytic" evidence="5">
    <location>
        <begin position="61"/>
        <end position="319"/>
    </location>
</feature>
<protein>
    <recommendedName>
        <fullName evidence="5">Glycosyl hydrolase family 59 catalytic domain-containing protein</fullName>
    </recommendedName>
</protein>
<sequence>MSRFKKLLVGCLVSSIILGGMNGSAVYAASNPQVTVEWNNVRQQIDGFGITQEEECTYVMNEPYRSEVMDLLFSQEKGIGLSLLRTEIGCGESKPTIEPENNVWYTDGDPRELWYFNEALQRGVEKIYGTVWSPPKWMKTNNSWYYGGFLKKECYQEYADYLAAYVKIYKQYHNIDIYGVSIANEPEYPASWKSCLWTPNSFYDFIVNYLKPTFERESLDTKIIAGESGFWNEHFVEKLLTTPEGREALDIVTSHQYQGFIQDFPLSDQAQKKIWLTELCDTSNGLKTDINDGVDWAMKVHKFMTIPEVSAFFYWRGAHTTSTNQALIQINNNTDYTTTKRLYAIGQYSKFIRPGYQRIVATENPASDIYATAYKNPITGEFCIVLVNNNKNNNYVLDVNLQGVSSGYLTPYVTDLHYNIEPLEDIPVTNGIATVSIGSKSIITLVGTQNSTPLTTKSYDTVDTLDHMGNLYDSSAKWTIEKGNDYGRYDNDSSCLRRIELSKQHAIYKYPGMNNFLATLYYCDNLNNIQFSISRDGIDYTPLQVEHTKPIHTTKDWNRVKYFPSYDIPQGTNYLKIEFDGGTNEWNKHLAEIAFSYDSSAIALMDDLSDLFQVTTSSNLVIGGQDGNQKEKFDNDTTRALRTTTDAGELIYTLGDRQINDFDVYLYFYDNTDDPFQDISFSTSNDGINWYPLETKSSGTFYTKDHWYRKTYSPLNNTKVGNYLKITLSGGKYEWNKQISKVILY</sequence>
<evidence type="ECO:0000256" key="4">
    <source>
        <dbReference type="SAM" id="SignalP"/>
    </source>
</evidence>
<dbReference type="PANTHER" id="PTHR11069">
    <property type="entry name" value="GLUCOSYLCERAMIDASE"/>
    <property type="match status" value="1"/>
</dbReference>
<evidence type="ECO:0000313" key="7">
    <source>
        <dbReference type="Proteomes" id="UP001169242"/>
    </source>
</evidence>
<evidence type="ECO:0000256" key="3">
    <source>
        <dbReference type="ARBA" id="ARBA00022801"/>
    </source>
</evidence>
<keyword evidence="7" id="KW-1185">Reference proteome</keyword>
<dbReference type="InterPro" id="IPR013780">
    <property type="entry name" value="Glyco_hydro_b"/>
</dbReference>
<evidence type="ECO:0000313" key="6">
    <source>
        <dbReference type="EMBL" id="MDA3731930.1"/>
    </source>
</evidence>
<keyword evidence="3" id="KW-0378">Hydrolase</keyword>
<feature type="signal peptide" evidence="4">
    <location>
        <begin position="1"/>
        <end position="28"/>
    </location>
</feature>
<dbReference type="Gene3D" id="3.20.20.80">
    <property type="entry name" value="Glycosidases"/>
    <property type="match status" value="1"/>
</dbReference>
<keyword evidence="2 4" id="KW-0732">Signal</keyword>
<dbReference type="SUPFAM" id="SSF51445">
    <property type="entry name" value="(Trans)glycosidases"/>
    <property type="match status" value="1"/>
</dbReference>
<dbReference type="InterPro" id="IPR017853">
    <property type="entry name" value="GH"/>
</dbReference>
<evidence type="ECO:0000256" key="1">
    <source>
        <dbReference type="ARBA" id="ARBA00005382"/>
    </source>
</evidence>
<reference evidence="6" key="1">
    <citation type="journal article" date="2023" name="Int. J. Syst. Evol. Microbiol.">
        <title>&lt;i&gt;Holtiella tumoricola&lt;/i&gt; gen. nov. sp. nov., isolated from a human clinical sample.</title>
        <authorList>
            <person name="Allen-Vercoe E."/>
            <person name="Daigneault M.C."/>
            <person name="Vancuren S.J."/>
            <person name="Cochrane K."/>
            <person name="O'Neal L.L."/>
            <person name="Sankaranarayanan K."/>
            <person name="Lawson P.A."/>
        </authorList>
    </citation>
    <scope>NUCLEOTIDE SEQUENCE</scope>
    <source>
        <strain evidence="6">CC70A</strain>
    </source>
</reference>
<gene>
    <name evidence="6" type="ORF">PBV87_10610</name>
</gene>
<evidence type="ECO:0000259" key="5">
    <source>
        <dbReference type="Pfam" id="PF02057"/>
    </source>
</evidence>
<feature type="chain" id="PRO_5041391519" description="Glycosyl hydrolase family 59 catalytic domain-containing protein" evidence="4">
    <location>
        <begin position="29"/>
        <end position="745"/>
    </location>
</feature>
<accession>A0AA42J141</accession>
<dbReference type="PANTHER" id="PTHR11069:SF38">
    <property type="entry name" value="GLUCURONOXYLANASE XYNC"/>
    <property type="match status" value="1"/>
</dbReference>
<dbReference type="AlphaFoldDB" id="A0AA42J141"/>
<dbReference type="InterPro" id="IPR001139">
    <property type="entry name" value="Glyco_hydro_30"/>
</dbReference>
<dbReference type="GO" id="GO:0006665">
    <property type="term" value="P:sphingolipid metabolic process"/>
    <property type="evidence" value="ECO:0007669"/>
    <property type="project" value="InterPro"/>
</dbReference>
<dbReference type="InterPro" id="IPR049161">
    <property type="entry name" value="GH59_cat"/>
</dbReference>
<proteinExistence type="inferred from homology"/>
<dbReference type="GO" id="GO:0016020">
    <property type="term" value="C:membrane"/>
    <property type="evidence" value="ECO:0007669"/>
    <property type="project" value="GOC"/>
</dbReference>
<dbReference type="GO" id="GO:0004348">
    <property type="term" value="F:glucosylceramidase activity"/>
    <property type="evidence" value="ECO:0007669"/>
    <property type="project" value="InterPro"/>
</dbReference>